<proteinExistence type="predicted"/>
<evidence type="ECO:0000313" key="1">
    <source>
        <dbReference type="EMBL" id="RZS89540.1"/>
    </source>
</evidence>
<organism evidence="1 2">
    <name type="scientific">Motilibacter rhizosphaerae</name>
    <dbReference type="NCBI Taxonomy" id="598652"/>
    <lineage>
        <taxon>Bacteria</taxon>
        <taxon>Bacillati</taxon>
        <taxon>Actinomycetota</taxon>
        <taxon>Actinomycetes</taxon>
        <taxon>Motilibacterales</taxon>
        <taxon>Motilibacteraceae</taxon>
        <taxon>Motilibacter</taxon>
    </lineage>
</organism>
<comment type="caution">
    <text evidence="1">The sequence shown here is derived from an EMBL/GenBank/DDBJ whole genome shotgun (WGS) entry which is preliminary data.</text>
</comment>
<dbReference type="EMBL" id="SGXD01000002">
    <property type="protein sequence ID" value="RZS89540.1"/>
    <property type="molecule type" value="Genomic_DNA"/>
</dbReference>
<dbReference type="Proteomes" id="UP000293638">
    <property type="component" value="Unassembled WGS sequence"/>
</dbReference>
<reference evidence="1 2" key="1">
    <citation type="submission" date="2019-02" db="EMBL/GenBank/DDBJ databases">
        <title>Genomic Encyclopedia of Type Strains, Phase IV (KMG-IV): sequencing the most valuable type-strain genomes for metagenomic binning, comparative biology and taxonomic classification.</title>
        <authorList>
            <person name="Goeker M."/>
        </authorList>
    </citation>
    <scope>NUCLEOTIDE SEQUENCE [LARGE SCALE GENOMIC DNA]</scope>
    <source>
        <strain evidence="1 2">DSM 45622</strain>
    </source>
</reference>
<protein>
    <submittedName>
        <fullName evidence="1">Uncharacterized protein</fullName>
    </submittedName>
</protein>
<dbReference type="RefSeq" id="WP_130492138.1">
    <property type="nucleotide sequence ID" value="NZ_SGXD01000002.1"/>
</dbReference>
<sequence>MIVDCDTCSVRGRGCADCVVPLLLGTAPPELEVPVDLDADERRALRVLAEGGLVPPLRHVRSA</sequence>
<dbReference type="AlphaFoldDB" id="A0A4Q7NRR9"/>
<evidence type="ECO:0000313" key="2">
    <source>
        <dbReference type="Proteomes" id="UP000293638"/>
    </source>
</evidence>
<name>A0A4Q7NRR9_9ACTN</name>
<dbReference type="OrthoDB" id="4774211at2"/>
<keyword evidence="2" id="KW-1185">Reference proteome</keyword>
<gene>
    <name evidence="1" type="ORF">EV189_1307</name>
</gene>
<accession>A0A4Q7NRR9</accession>